<evidence type="ECO:0000313" key="1">
    <source>
        <dbReference type="EMBL" id="CAB4929059.1"/>
    </source>
</evidence>
<protein>
    <submittedName>
        <fullName evidence="1">Unannotated protein</fullName>
    </submittedName>
</protein>
<dbReference type="AlphaFoldDB" id="A0A6J7IDP1"/>
<sequence>MPTVLGILAIAFLVIIAIAGVTGRLTMRSCCSPVPPELDLRINPGVDPSTAAGADR</sequence>
<accession>A0A6J7IDP1</accession>
<gene>
    <name evidence="1" type="ORF">UFOPK3720_00626</name>
</gene>
<name>A0A6J7IDP1_9ZZZZ</name>
<organism evidence="1">
    <name type="scientific">freshwater metagenome</name>
    <dbReference type="NCBI Taxonomy" id="449393"/>
    <lineage>
        <taxon>unclassified sequences</taxon>
        <taxon>metagenomes</taxon>
        <taxon>ecological metagenomes</taxon>
    </lineage>
</organism>
<reference evidence="1" key="1">
    <citation type="submission" date="2020-05" db="EMBL/GenBank/DDBJ databases">
        <authorList>
            <person name="Chiriac C."/>
            <person name="Salcher M."/>
            <person name="Ghai R."/>
            <person name="Kavagutti S V."/>
        </authorList>
    </citation>
    <scope>NUCLEOTIDE SEQUENCE</scope>
</reference>
<proteinExistence type="predicted"/>
<dbReference type="EMBL" id="CAFBNB010000094">
    <property type="protein sequence ID" value="CAB4929059.1"/>
    <property type="molecule type" value="Genomic_DNA"/>
</dbReference>